<gene>
    <name evidence="3" type="ORF">CSQ87_07905</name>
</gene>
<dbReference type="EMBL" id="PEBK01000007">
    <property type="protein sequence ID" value="PJM74858.1"/>
    <property type="molecule type" value="Genomic_DNA"/>
</dbReference>
<keyword evidence="1" id="KW-1133">Transmembrane helix</keyword>
<keyword evidence="4" id="KW-1185">Reference proteome</keyword>
<dbReference type="RefSeq" id="WP_100513337.1">
    <property type="nucleotide sequence ID" value="NZ_PEBK01000007.1"/>
</dbReference>
<dbReference type="InterPro" id="IPR011089">
    <property type="entry name" value="GmrSD_C"/>
</dbReference>
<reference evidence="3 4" key="1">
    <citation type="submission" date="2017-10" db="EMBL/GenBank/DDBJ databases">
        <title>Draft genome sequences of strains TRE 1, TRE 9, TRE H and TRI 7, isolated from tamarins, belonging to four potential novel Bifidobacterium species.</title>
        <authorList>
            <person name="Mattarelli P."/>
            <person name="Modesto M."/>
            <person name="Puglisi E."/>
            <person name="Morelli L."/>
            <person name="Spezio C."/>
            <person name="Bonetti A."/>
            <person name="Sandri C."/>
        </authorList>
    </citation>
    <scope>NUCLEOTIDE SEQUENCE [LARGE SCALE GENOMIC DNA]</scope>
    <source>
        <strain evidence="4">TRI7</strain>
    </source>
</reference>
<organism evidence="3 4">
    <name type="scientific">Bifidobacterium simiarum</name>
    <dbReference type="NCBI Taxonomy" id="2045441"/>
    <lineage>
        <taxon>Bacteria</taxon>
        <taxon>Bacillati</taxon>
        <taxon>Actinomycetota</taxon>
        <taxon>Actinomycetes</taxon>
        <taxon>Bifidobacteriales</taxon>
        <taxon>Bifidobacteriaceae</taxon>
        <taxon>Bifidobacterium</taxon>
    </lineage>
</organism>
<dbReference type="Proteomes" id="UP000231451">
    <property type="component" value="Unassembled WGS sequence"/>
</dbReference>
<sequence>MARRRRRFSGSLPLERFLILIVIAIIIGISAGLLLPQISETVGGITGQYQASGGAADALNRLTVADGSKPASQYRRDAFGFREYDPDGNGCDSRNDTLARDLKNVTYRNAERCKVESGTLDDPYTGRTIQFRRGATTSTAVQIDHVVALNDAWRSGASTWNTHKRYEFANDPYNLLAVDGPTNEDKGDANAADWLPPNKQYDCAYVARQIGVKSKYGLSVTSREKTAMLKVLHDCPSQPLPTQ</sequence>
<feature type="transmembrane region" description="Helical" evidence="1">
    <location>
        <begin position="12"/>
        <end position="35"/>
    </location>
</feature>
<proteinExistence type="predicted"/>
<keyword evidence="1" id="KW-0812">Transmembrane</keyword>
<protein>
    <submittedName>
        <fullName evidence="3">Deoxyribonuclease</fullName>
    </submittedName>
</protein>
<dbReference type="Pfam" id="PF07510">
    <property type="entry name" value="GmrSD_C"/>
    <property type="match status" value="1"/>
</dbReference>
<evidence type="ECO:0000313" key="4">
    <source>
        <dbReference type="Proteomes" id="UP000231451"/>
    </source>
</evidence>
<keyword evidence="1" id="KW-0472">Membrane</keyword>
<feature type="domain" description="GmrSD restriction endonucleases C-terminal" evidence="2">
    <location>
        <begin position="93"/>
        <end position="231"/>
    </location>
</feature>
<dbReference type="PANTHER" id="PTHR24094">
    <property type="entry name" value="SECRETED PROTEIN"/>
    <property type="match status" value="1"/>
</dbReference>
<name>A0A2M9HDG4_9BIFI</name>
<accession>A0A2M9HDG4</accession>
<dbReference type="OrthoDB" id="5196645at2"/>
<evidence type="ECO:0000256" key="1">
    <source>
        <dbReference type="SAM" id="Phobius"/>
    </source>
</evidence>
<dbReference type="PANTHER" id="PTHR24094:SF15">
    <property type="entry name" value="AMP-DEPENDENT SYNTHETASE_LIGASE DOMAIN-CONTAINING PROTEIN-RELATED"/>
    <property type="match status" value="1"/>
</dbReference>
<evidence type="ECO:0000313" key="3">
    <source>
        <dbReference type="EMBL" id="PJM74858.1"/>
    </source>
</evidence>
<comment type="caution">
    <text evidence="3">The sequence shown here is derived from an EMBL/GenBank/DDBJ whole genome shotgun (WGS) entry which is preliminary data.</text>
</comment>
<dbReference type="AlphaFoldDB" id="A0A2M9HDG4"/>
<evidence type="ECO:0000259" key="2">
    <source>
        <dbReference type="Pfam" id="PF07510"/>
    </source>
</evidence>